<sequence>MIPSLSQSADLRKGKLESAKNDYQNRKTSLVLVKDLWLFHTGPRFQVIPEPSPPSPKRQGREVRSVHRVLQWAVVCHVLVSPDIYTSPVHLKY</sequence>
<evidence type="ECO:0000313" key="1">
    <source>
        <dbReference type="EMBL" id="KAK3707512.1"/>
    </source>
</evidence>
<protein>
    <submittedName>
        <fullName evidence="1">Uncharacterized protein</fullName>
    </submittedName>
</protein>
<keyword evidence="2" id="KW-1185">Reference proteome</keyword>
<reference evidence="1" key="1">
    <citation type="journal article" date="2023" name="G3 (Bethesda)">
        <title>A reference genome for the long-term kleptoplast-retaining sea slug Elysia crispata morphotype clarki.</title>
        <authorList>
            <person name="Eastman K.E."/>
            <person name="Pendleton A.L."/>
            <person name="Shaikh M.A."/>
            <person name="Suttiyut T."/>
            <person name="Ogas R."/>
            <person name="Tomko P."/>
            <person name="Gavelis G."/>
            <person name="Widhalm J.R."/>
            <person name="Wisecaver J.H."/>
        </authorList>
    </citation>
    <scope>NUCLEOTIDE SEQUENCE</scope>
    <source>
        <strain evidence="1">ECLA1</strain>
    </source>
</reference>
<proteinExistence type="predicted"/>
<dbReference type="EMBL" id="JAWDGP010007718">
    <property type="protein sequence ID" value="KAK3707512.1"/>
    <property type="molecule type" value="Genomic_DNA"/>
</dbReference>
<gene>
    <name evidence="1" type="ORF">RRG08_016607</name>
</gene>
<evidence type="ECO:0000313" key="2">
    <source>
        <dbReference type="Proteomes" id="UP001283361"/>
    </source>
</evidence>
<organism evidence="1 2">
    <name type="scientific">Elysia crispata</name>
    <name type="common">lettuce slug</name>
    <dbReference type="NCBI Taxonomy" id="231223"/>
    <lineage>
        <taxon>Eukaryota</taxon>
        <taxon>Metazoa</taxon>
        <taxon>Spiralia</taxon>
        <taxon>Lophotrochozoa</taxon>
        <taxon>Mollusca</taxon>
        <taxon>Gastropoda</taxon>
        <taxon>Heterobranchia</taxon>
        <taxon>Euthyneura</taxon>
        <taxon>Panpulmonata</taxon>
        <taxon>Sacoglossa</taxon>
        <taxon>Placobranchoidea</taxon>
        <taxon>Plakobranchidae</taxon>
        <taxon>Elysia</taxon>
    </lineage>
</organism>
<name>A0AAE0XSM7_9GAST</name>
<dbReference type="AlphaFoldDB" id="A0AAE0XSM7"/>
<accession>A0AAE0XSM7</accession>
<comment type="caution">
    <text evidence="1">The sequence shown here is derived from an EMBL/GenBank/DDBJ whole genome shotgun (WGS) entry which is preliminary data.</text>
</comment>
<dbReference type="Proteomes" id="UP001283361">
    <property type="component" value="Unassembled WGS sequence"/>
</dbReference>